<dbReference type="Pfam" id="PF00583">
    <property type="entry name" value="Acetyltransf_1"/>
    <property type="match status" value="1"/>
</dbReference>
<gene>
    <name evidence="3" type="ORF">E4U92_20490</name>
</gene>
<dbReference type="RefSeq" id="WP_137301887.1">
    <property type="nucleotide sequence ID" value="NZ_BMVD01000007.1"/>
</dbReference>
<evidence type="ECO:0000313" key="3">
    <source>
        <dbReference type="EMBL" id="TKT07827.1"/>
    </source>
</evidence>
<evidence type="ECO:0000256" key="1">
    <source>
        <dbReference type="ARBA" id="ARBA00022679"/>
    </source>
</evidence>
<dbReference type="EMBL" id="SZPR01000017">
    <property type="protein sequence ID" value="TKT07827.1"/>
    <property type="molecule type" value="Genomic_DNA"/>
</dbReference>
<reference evidence="3 4" key="1">
    <citation type="submission" date="2019-04" db="EMBL/GenBank/DDBJ databases">
        <title>Streptomyces lasaliensis sp.nov., an Actinomycete isolated from soil which produces the polyether antibiotic lasalocid.</title>
        <authorList>
            <person name="Erwin G."/>
            <person name="Haber C."/>
        </authorList>
    </citation>
    <scope>NUCLEOTIDE SEQUENCE [LARGE SCALE GENOMIC DNA]</scope>
    <source>
        <strain evidence="3 4">DSM 40089</strain>
    </source>
</reference>
<feature type="domain" description="N-acetyltransferase" evidence="2">
    <location>
        <begin position="3"/>
        <end position="169"/>
    </location>
</feature>
<protein>
    <submittedName>
        <fullName evidence="3">GNAT family N-acetyltransferase</fullName>
    </submittedName>
</protein>
<organism evidence="3 4">
    <name type="scientific">Streptomyces galbus</name>
    <dbReference type="NCBI Taxonomy" id="33898"/>
    <lineage>
        <taxon>Bacteria</taxon>
        <taxon>Bacillati</taxon>
        <taxon>Actinomycetota</taxon>
        <taxon>Actinomycetes</taxon>
        <taxon>Kitasatosporales</taxon>
        <taxon>Streptomycetaceae</taxon>
        <taxon>Streptomyces</taxon>
    </lineage>
</organism>
<dbReference type="CDD" id="cd04301">
    <property type="entry name" value="NAT_SF"/>
    <property type="match status" value="1"/>
</dbReference>
<evidence type="ECO:0000313" key="4">
    <source>
        <dbReference type="Proteomes" id="UP000308632"/>
    </source>
</evidence>
<evidence type="ECO:0000259" key="2">
    <source>
        <dbReference type="PROSITE" id="PS51186"/>
    </source>
</evidence>
<keyword evidence="1 3" id="KW-0808">Transferase</keyword>
<dbReference type="GO" id="GO:0008080">
    <property type="term" value="F:N-acetyltransferase activity"/>
    <property type="evidence" value="ECO:0007669"/>
    <property type="project" value="InterPro"/>
</dbReference>
<dbReference type="InterPro" id="IPR050769">
    <property type="entry name" value="NAT_camello-type"/>
</dbReference>
<dbReference type="PANTHER" id="PTHR13947">
    <property type="entry name" value="GNAT FAMILY N-ACETYLTRANSFERASE"/>
    <property type="match status" value="1"/>
</dbReference>
<accession>A0A4U5WYW7</accession>
<dbReference type="Proteomes" id="UP000308632">
    <property type="component" value="Unassembled WGS sequence"/>
</dbReference>
<dbReference type="AlphaFoldDB" id="A0A4U5WYW7"/>
<dbReference type="PANTHER" id="PTHR13947:SF37">
    <property type="entry name" value="LD18367P"/>
    <property type="match status" value="1"/>
</dbReference>
<comment type="caution">
    <text evidence="3">The sequence shown here is derived from an EMBL/GenBank/DDBJ whole genome shotgun (WGS) entry which is preliminary data.</text>
</comment>
<dbReference type="PROSITE" id="PS51186">
    <property type="entry name" value="GNAT"/>
    <property type="match status" value="1"/>
</dbReference>
<name>A0A4U5WYW7_STRGB</name>
<dbReference type="InterPro" id="IPR000182">
    <property type="entry name" value="GNAT_dom"/>
</dbReference>
<sequence>MDTVIRAARPEEYAALGESTARAYLDDGLLDYGEDDEYLPVLKDVARRAAAAEVLVAVEGDRLLGGVTFVAGPGPVADIARPGEAEIRALAVVREARGRGVGEALVRACVDRARATPGCVRLVLSSQRSMHSAHRLYERLGFVRTPDRDWNPVPHLDDLTLLTYELTLRHEN</sequence>
<proteinExistence type="predicted"/>
<dbReference type="SUPFAM" id="SSF55729">
    <property type="entry name" value="Acyl-CoA N-acyltransferases (Nat)"/>
    <property type="match status" value="1"/>
</dbReference>
<dbReference type="InterPro" id="IPR016181">
    <property type="entry name" value="Acyl_CoA_acyltransferase"/>
</dbReference>
<dbReference type="Gene3D" id="3.40.630.30">
    <property type="match status" value="1"/>
</dbReference>